<dbReference type="PANTHER" id="PTHR38710">
    <property type="entry name" value="WITH PUTATIVE URIDYL PYROPHOSPHORYLASE-RELATED"/>
    <property type="match status" value="1"/>
</dbReference>
<gene>
    <name evidence="6" type="ORF">SAMN04487996_11542</name>
</gene>
<organism evidence="6 7">
    <name type="scientific">Dyadobacter soli</name>
    <dbReference type="NCBI Taxonomy" id="659014"/>
    <lineage>
        <taxon>Bacteria</taxon>
        <taxon>Pseudomonadati</taxon>
        <taxon>Bacteroidota</taxon>
        <taxon>Cytophagia</taxon>
        <taxon>Cytophagales</taxon>
        <taxon>Spirosomataceae</taxon>
        <taxon>Dyadobacter</taxon>
    </lineage>
</organism>
<dbReference type="OrthoDB" id="929609at2"/>
<dbReference type="Gene3D" id="3.30.230.120">
    <property type="match status" value="1"/>
</dbReference>
<dbReference type="GO" id="GO:0016301">
    <property type="term" value="F:kinase activity"/>
    <property type="evidence" value="ECO:0007669"/>
    <property type="project" value="UniProtKB-KW"/>
</dbReference>
<dbReference type="InterPro" id="IPR036554">
    <property type="entry name" value="GHMP_kinase_C_sf"/>
</dbReference>
<keyword evidence="3" id="KW-0067">ATP-binding</keyword>
<evidence type="ECO:0000259" key="5">
    <source>
        <dbReference type="Pfam" id="PF08544"/>
    </source>
</evidence>
<evidence type="ECO:0000256" key="1">
    <source>
        <dbReference type="ARBA" id="ARBA00022741"/>
    </source>
</evidence>
<evidence type="ECO:0000256" key="2">
    <source>
        <dbReference type="ARBA" id="ARBA00022777"/>
    </source>
</evidence>
<dbReference type="Pfam" id="PF08544">
    <property type="entry name" value="GHMP_kinases_C"/>
    <property type="match status" value="1"/>
</dbReference>
<evidence type="ECO:0000259" key="4">
    <source>
        <dbReference type="Pfam" id="PF00288"/>
    </source>
</evidence>
<keyword evidence="7" id="KW-1185">Reference proteome</keyword>
<evidence type="ECO:0000313" key="6">
    <source>
        <dbReference type="EMBL" id="SDG09733.1"/>
    </source>
</evidence>
<dbReference type="SUPFAM" id="SSF55060">
    <property type="entry name" value="GHMP Kinase, C-terminal domain"/>
    <property type="match status" value="1"/>
</dbReference>
<reference evidence="7" key="1">
    <citation type="submission" date="2016-10" db="EMBL/GenBank/DDBJ databases">
        <authorList>
            <person name="Varghese N."/>
            <person name="Submissions S."/>
        </authorList>
    </citation>
    <scope>NUCLEOTIDE SEQUENCE [LARGE SCALE GENOMIC DNA]</scope>
    <source>
        <strain evidence="7">DSM 25329</strain>
    </source>
</reference>
<dbReference type="Pfam" id="PF00288">
    <property type="entry name" value="GHMP_kinases_N"/>
    <property type="match status" value="1"/>
</dbReference>
<keyword evidence="1" id="KW-0547">Nucleotide-binding</keyword>
<dbReference type="InterPro" id="IPR006204">
    <property type="entry name" value="GHMP_kinase_N_dom"/>
</dbReference>
<protein>
    <submittedName>
        <fullName evidence="6">Glucuronokinase</fullName>
    </submittedName>
</protein>
<dbReference type="GO" id="GO:0005524">
    <property type="term" value="F:ATP binding"/>
    <property type="evidence" value="ECO:0007669"/>
    <property type="project" value="UniProtKB-KW"/>
</dbReference>
<name>A0A1G7RG50_9BACT</name>
<dbReference type="AlphaFoldDB" id="A0A1G7RG50"/>
<dbReference type="PRINTS" id="PR00959">
    <property type="entry name" value="MEVGALKINASE"/>
</dbReference>
<evidence type="ECO:0000313" key="7">
    <source>
        <dbReference type="Proteomes" id="UP000198748"/>
    </source>
</evidence>
<dbReference type="InterPro" id="IPR013750">
    <property type="entry name" value="GHMP_kinase_C_dom"/>
</dbReference>
<dbReference type="RefSeq" id="WP_090155217.1">
    <property type="nucleotide sequence ID" value="NZ_FNAN01000015.1"/>
</dbReference>
<dbReference type="PANTHER" id="PTHR38710:SF1">
    <property type="entry name" value="WITH PUTATIVE URIDYL PYROPHOSPHORYLASE-RELATED"/>
    <property type="match status" value="1"/>
</dbReference>
<dbReference type="SUPFAM" id="SSF54211">
    <property type="entry name" value="Ribosomal protein S5 domain 2-like"/>
    <property type="match status" value="1"/>
</dbReference>
<dbReference type="EMBL" id="FNAN01000015">
    <property type="protein sequence ID" value="SDG09733.1"/>
    <property type="molecule type" value="Genomic_DNA"/>
</dbReference>
<evidence type="ECO:0000256" key="3">
    <source>
        <dbReference type="ARBA" id="ARBA00022840"/>
    </source>
</evidence>
<dbReference type="InterPro" id="IPR053034">
    <property type="entry name" value="Glucuronokinase-like"/>
</dbReference>
<dbReference type="InterPro" id="IPR020568">
    <property type="entry name" value="Ribosomal_Su5_D2-typ_SF"/>
</dbReference>
<proteinExistence type="predicted"/>
<keyword evidence="2 6" id="KW-0418">Kinase</keyword>
<accession>A0A1G7RG50</accession>
<feature type="domain" description="GHMP kinase N-terminal" evidence="4">
    <location>
        <begin position="94"/>
        <end position="171"/>
    </location>
</feature>
<dbReference type="STRING" id="659014.SAMN04487996_11542"/>
<dbReference type="Proteomes" id="UP000198748">
    <property type="component" value="Unassembled WGS sequence"/>
</dbReference>
<keyword evidence="2 6" id="KW-0808">Transferase</keyword>
<sequence>MIIETRAYARAGLLGNPSDGFFGKTISISVRNFGASISLYESPELHIEPQPQDLNTFRSIFHLRDSVNMLGYNGGIPLIKAGIKKFGDYCEENNIRLPNKNFTVRYRSSIPRQVGMSGSSAIIVALFRALMQFYKVEIPLEILPQLVMVTETEELGITAGLQDRVIQCYEGCVYMDFDKTMIQTQGYGRYERINPELLPKLYVAYNTNLSKVSGKVHNDVRTRYDRGEQDVIDVLGQIAQKAEDGRTALLEGRPDDLHSLMNENFDLRCKIYNVPESNKKLINAARACGASAKFAGSGGTIIGIYKDDDMLNQLFVQLKKFNARVIRPFVV</sequence>
<feature type="domain" description="GHMP kinase C-terminal" evidence="5">
    <location>
        <begin position="247"/>
        <end position="321"/>
    </location>
</feature>